<dbReference type="InterPro" id="IPR010559">
    <property type="entry name" value="Sig_transdc_His_kin_internal"/>
</dbReference>
<dbReference type="EMBL" id="JBFNFH010000016">
    <property type="protein sequence ID" value="MFM1525362.1"/>
    <property type="molecule type" value="Genomic_DNA"/>
</dbReference>
<keyword evidence="1" id="KW-0472">Membrane</keyword>
<dbReference type="Gene3D" id="3.30.565.10">
    <property type="entry name" value="Histidine kinase-like ATPase, C-terminal domain"/>
    <property type="match status" value="1"/>
</dbReference>
<keyword evidence="4" id="KW-0418">Kinase</keyword>
<name>A0ABW9F7U2_9FIRM</name>
<sequence>MRDSKITFKKYNRKLAYKYSIIPIMVIIILIMILFISLVRFNERKINKSSNNTISNIINKDYSEIVKFSKSFKDEKYKDGVNNVNKANILYNFYNFKNSLKLDVNLIVFDELYNSVFTSKNYDENIVNYKNINIWQNEKIDKNISLITSFNSKKIQQFVNIKQKINNKNYVIIIDIDLNSISRILNSNTNSINFIIGEFNQVISSNTDYIIGEVYKFKGEFISNNLVKIENNKFYYTESTIGNLGVRVATMTKITPIMNFGWILIFSLFALSIITFFTVVITWDILSKKNMNALKIMISNIRRNNLNQEKQLDSEYFEEFKYLDEDYNNMLNKIHDLIAKNQQYSYLNDVDQVKFLNTQFNPHFLFNALESLRYLLYFDTKLADKYILDLSKILRYTIDYKGFFATVNEEVDYLKSYLEIQKIRYQDRLKYDIEIEENVLNREIPKLILQPIVENSIKYTYKIQQNLEINVFIRNLEDNVELIINDNGPGISEEQLSELLKNMDNYNSKNSIGLYNINKKLKLIYDDRYKFDIKNYNFGLEIRIVIPKE</sequence>
<organism evidence="4 5">
    <name type="scientific">Helcococcus bovis</name>
    <dbReference type="NCBI Taxonomy" id="3153252"/>
    <lineage>
        <taxon>Bacteria</taxon>
        <taxon>Bacillati</taxon>
        <taxon>Bacillota</taxon>
        <taxon>Tissierellia</taxon>
        <taxon>Tissierellales</taxon>
        <taxon>Peptoniphilaceae</taxon>
        <taxon>Helcococcus</taxon>
    </lineage>
</organism>
<proteinExistence type="predicted"/>
<evidence type="ECO:0000256" key="1">
    <source>
        <dbReference type="SAM" id="Phobius"/>
    </source>
</evidence>
<dbReference type="GO" id="GO:0016301">
    <property type="term" value="F:kinase activity"/>
    <property type="evidence" value="ECO:0007669"/>
    <property type="project" value="UniProtKB-KW"/>
</dbReference>
<dbReference type="PANTHER" id="PTHR34220">
    <property type="entry name" value="SENSOR HISTIDINE KINASE YPDA"/>
    <property type="match status" value="1"/>
</dbReference>
<keyword evidence="1" id="KW-0812">Transmembrane</keyword>
<keyword evidence="1" id="KW-1133">Transmembrane helix</keyword>
<feature type="domain" description="Histidine kinase/HSP90-like ATPase" evidence="2">
    <location>
        <begin position="446"/>
        <end position="521"/>
    </location>
</feature>
<dbReference type="InterPro" id="IPR036890">
    <property type="entry name" value="HATPase_C_sf"/>
</dbReference>
<evidence type="ECO:0000259" key="2">
    <source>
        <dbReference type="Pfam" id="PF02518"/>
    </source>
</evidence>
<dbReference type="InterPro" id="IPR050640">
    <property type="entry name" value="Bact_2-comp_sensor_kinase"/>
</dbReference>
<reference evidence="4 5" key="1">
    <citation type="journal article" date="2024" name="Front. Microbiol.">
        <title>Pangenomic and biochemical analyses of Helcococcus ovis reveal widespread tetracycline resistance and a novel bacterial species, Helcococcus bovis.</title>
        <authorList>
            <person name="Cunha F."/>
            <person name="Zhai Y."/>
            <person name="Casaro S."/>
            <person name="Jones K.L."/>
            <person name="Hernandez M."/>
            <person name="Bisinotto R.S."/>
            <person name="Kariyawasam S."/>
            <person name="Brown M.B."/>
            <person name="Phillips A."/>
            <person name="Jeong K.C."/>
            <person name="Galvao K.N."/>
        </authorList>
    </citation>
    <scope>NUCLEOTIDE SEQUENCE [LARGE SCALE GENOMIC DNA]</scope>
    <source>
        <strain evidence="4 5">KG197</strain>
    </source>
</reference>
<dbReference type="Proteomes" id="UP001629536">
    <property type="component" value="Unassembled WGS sequence"/>
</dbReference>
<feature type="transmembrane region" description="Helical" evidence="1">
    <location>
        <begin position="260"/>
        <end position="286"/>
    </location>
</feature>
<accession>A0ABW9F7U2</accession>
<dbReference type="InterPro" id="IPR003594">
    <property type="entry name" value="HATPase_dom"/>
</dbReference>
<evidence type="ECO:0000313" key="5">
    <source>
        <dbReference type="Proteomes" id="UP001629536"/>
    </source>
</evidence>
<evidence type="ECO:0000259" key="3">
    <source>
        <dbReference type="Pfam" id="PF06580"/>
    </source>
</evidence>
<comment type="caution">
    <text evidence="4">The sequence shown here is derived from an EMBL/GenBank/DDBJ whole genome shotgun (WGS) entry which is preliminary data.</text>
</comment>
<keyword evidence="4" id="KW-0808">Transferase</keyword>
<feature type="domain" description="Signal transduction histidine kinase internal region" evidence="3">
    <location>
        <begin position="352"/>
        <end position="429"/>
    </location>
</feature>
<dbReference type="RefSeq" id="WP_408105305.1">
    <property type="nucleotide sequence ID" value="NZ_JBFNFH010000016.1"/>
</dbReference>
<dbReference type="Pfam" id="PF02518">
    <property type="entry name" value="HATPase_c"/>
    <property type="match status" value="1"/>
</dbReference>
<gene>
    <name evidence="4" type="ORF">ABGF40_06685</name>
</gene>
<dbReference type="SUPFAM" id="SSF55874">
    <property type="entry name" value="ATPase domain of HSP90 chaperone/DNA topoisomerase II/histidine kinase"/>
    <property type="match status" value="1"/>
</dbReference>
<dbReference type="PANTHER" id="PTHR34220:SF7">
    <property type="entry name" value="SENSOR HISTIDINE KINASE YPDA"/>
    <property type="match status" value="1"/>
</dbReference>
<dbReference type="Pfam" id="PF06580">
    <property type="entry name" value="His_kinase"/>
    <property type="match status" value="1"/>
</dbReference>
<protein>
    <submittedName>
        <fullName evidence="4">Histidine kinase</fullName>
    </submittedName>
</protein>
<keyword evidence="5" id="KW-1185">Reference proteome</keyword>
<feature type="transmembrane region" description="Helical" evidence="1">
    <location>
        <begin position="21"/>
        <end position="41"/>
    </location>
</feature>
<evidence type="ECO:0000313" key="4">
    <source>
        <dbReference type="EMBL" id="MFM1525362.1"/>
    </source>
</evidence>